<dbReference type="RefSeq" id="WP_193082996.1">
    <property type="nucleotide sequence ID" value="NZ_CP045201.1"/>
</dbReference>
<evidence type="ECO:0000313" key="1">
    <source>
        <dbReference type="EMBL" id="QOL80676.1"/>
    </source>
</evidence>
<dbReference type="AlphaFoldDB" id="A0A7L9WMQ5"/>
<dbReference type="Proteomes" id="UP000594118">
    <property type="component" value="Chromosome"/>
</dbReference>
<gene>
    <name evidence="1" type="ORF">F3W81_07515</name>
</gene>
<evidence type="ECO:0000313" key="2">
    <source>
        <dbReference type="Proteomes" id="UP000594118"/>
    </source>
</evidence>
<proteinExistence type="predicted"/>
<dbReference type="SUPFAM" id="SSF54637">
    <property type="entry name" value="Thioesterase/thiol ester dehydrase-isomerase"/>
    <property type="match status" value="1"/>
</dbReference>
<dbReference type="Pfam" id="PF13279">
    <property type="entry name" value="4HBT_2"/>
    <property type="match status" value="1"/>
</dbReference>
<keyword evidence="2" id="KW-1185">Reference proteome</keyword>
<dbReference type="Gene3D" id="3.10.129.10">
    <property type="entry name" value="Hotdog Thioesterase"/>
    <property type="match status" value="1"/>
</dbReference>
<organism evidence="1 2">
    <name type="scientific">Pseudooceanicola spongiae</name>
    <dbReference type="NCBI Taxonomy" id="2613965"/>
    <lineage>
        <taxon>Bacteria</taxon>
        <taxon>Pseudomonadati</taxon>
        <taxon>Pseudomonadota</taxon>
        <taxon>Alphaproteobacteria</taxon>
        <taxon>Rhodobacterales</taxon>
        <taxon>Paracoccaceae</taxon>
        <taxon>Pseudooceanicola</taxon>
    </lineage>
</organism>
<dbReference type="KEGG" id="pshq:F3W81_07515"/>
<reference evidence="1 2" key="1">
    <citation type="submission" date="2019-10" db="EMBL/GenBank/DDBJ databases">
        <title>Pseudopuniceibacterium sp. HQ09 islated from Antarctica.</title>
        <authorList>
            <person name="Liao L."/>
            <person name="Su S."/>
            <person name="Chen B."/>
            <person name="Yu Y."/>
        </authorList>
    </citation>
    <scope>NUCLEOTIDE SEQUENCE [LARGE SCALE GENOMIC DNA]</scope>
    <source>
        <strain evidence="1 2">HQ09</strain>
    </source>
</reference>
<accession>A0A7L9WMQ5</accession>
<dbReference type="EMBL" id="CP045201">
    <property type="protein sequence ID" value="QOL80676.1"/>
    <property type="molecule type" value="Genomic_DNA"/>
</dbReference>
<sequence length="155" mass="17567">MPLFTSPLMTVKPEWTDYNGHLNMAYYGVLFDNGMEFFTDEIDLSEAYMRRSAHTTYSAEFRIRYLREVHAGAQVRATTRLLDVGPKAFHFCQELIHEDGWIAATGEGISLHIDQSGPRVAPYPEPQMARLLAAAEEHAADPVPDWVGAPMRIRK</sequence>
<name>A0A7L9WMQ5_9RHOB</name>
<protein>
    <submittedName>
        <fullName evidence="1">Thioesterase</fullName>
    </submittedName>
</protein>
<dbReference type="InterPro" id="IPR029069">
    <property type="entry name" value="HotDog_dom_sf"/>
</dbReference>
<dbReference type="CDD" id="cd00586">
    <property type="entry name" value="4HBT"/>
    <property type="match status" value="1"/>
</dbReference>